<organism evidence="2">
    <name type="scientific">Rhizophora mucronata</name>
    <name type="common">Asiatic mangrove</name>
    <dbReference type="NCBI Taxonomy" id="61149"/>
    <lineage>
        <taxon>Eukaryota</taxon>
        <taxon>Viridiplantae</taxon>
        <taxon>Streptophyta</taxon>
        <taxon>Embryophyta</taxon>
        <taxon>Tracheophyta</taxon>
        <taxon>Spermatophyta</taxon>
        <taxon>Magnoliopsida</taxon>
        <taxon>eudicotyledons</taxon>
        <taxon>Gunneridae</taxon>
        <taxon>Pentapetalae</taxon>
        <taxon>rosids</taxon>
        <taxon>fabids</taxon>
        <taxon>Malpighiales</taxon>
        <taxon>Rhizophoraceae</taxon>
        <taxon>Rhizophora</taxon>
    </lineage>
</organism>
<reference evidence="2" key="1">
    <citation type="submission" date="2018-02" db="EMBL/GenBank/DDBJ databases">
        <title>Rhizophora mucronata_Transcriptome.</title>
        <authorList>
            <person name="Meera S.P."/>
            <person name="Sreeshan A."/>
            <person name="Augustine A."/>
        </authorList>
    </citation>
    <scope>NUCLEOTIDE SEQUENCE</scope>
    <source>
        <tissue evidence="2">Leaf</tissue>
    </source>
</reference>
<evidence type="ECO:0000256" key="1">
    <source>
        <dbReference type="SAM" id="MobiDB-lite"/>
    </source>
</evidence>
<protein>
    <submittedName>
        <fullName evidence="2">Uncharacterized protein MANES_04G028200</fullName>
    </submittedName>
</protein>
<name>A0A2P2NHI7_RHIMU</name>
<dbReference type="AlphaFoldDB" id="A0A2P2NHI7"/>
<proteinExistence type="predicted"/>
<sequence>MVWEDLSLNSTRESKVLCQKNSTNEDFDDEAFGGEGPDGLFSESLL</sequence>
<accession>A0A2P2NHI7</accession>
<dbReference type="EMBL" id="GGEC01061477">
    <property type="protein sequence ID" value="MBX41961.1"/>
    <property type="molecule type" value="Transcribed_RNA"/>
</dbReference>
<feature type="region of interest" description="Disordered" evidence="1">
    <location>
        <begin position="22"/>
        <end position="46"/>
    </location>
</feature>
<evidence type="ECO:0000313" key="2">
    <source>
        <dbReference type="EMBL" id="MBX41961.1"/>
    </source>
</evidence>